<dbReference type="Proteomes" id="UP000185924">
    <property type="component" value="Unassembled WGS sequence"/>
</dbReference>
<gene>
    <name evidence="1" type="ORF">SAMN05421545_3440</name>
</gene>
<reference evidence="2" key="1">
    <citation type="submission" date="2017-01" db="EMBL/GenBank/DDBJ databases">
        <authorList>
            <person name="Varghese N."/>
            <person name="Submissions S."/>
        </authorList>
    </citation>
    <scope>NUCLEOTIDE SEQUENCE [LARGE SCALE GENOMIC DNA]</scope>
    <source>
        <strain evidence="2">DM9</strain>
    </source>
</reference>
<keyword evidence="2" id="KW-1185">Reference proteome</keyword>
<dbReference type="RefSeq" id="WP_076423002.1">
    <property type="nucleotide sequence ID" value="NZ_FTNM01000006.1"/>
</dbReference>
<sequence>MIIPNKFLKLDYNPTKDILLVDWPNMHSYTLPEVTYIINEVVETVRSYDIKRILTDTRQSKVTVPMEEYAGIINNLALQLASTRLQKFAKLKTPDPDRETISSNAAALVVGSIMYRSFESMEEAIEWLVES</sequence>
<protein>
    <recommendedName>
        <fullName evidence="3">SpoIIAA-like</fullName>
    </recommendedName>
</protein>
<dbReference type="EMBL" id="FTNM01000006">
    <property type="protein sequence ID" value="SIR40338.1"/>
    <property type="molecule type" value="Genomic_DNA"/>
</dbReference>
<evidence type="ECO:0000313" key="2">
    <source>
        <dbReference type="Proteomes" id="UP000185924"/>
    </source>
</evidence>
<name>A0A1N7AMW6_9BACT</name>
<evidence type="ECO:0000313" key="1">
    <source>
        <dbReference type="EMBL" id="SIR40338.1"/>
    </source>
</evidence>
<accession>A0A1N7AMW6</accession>
<organism evidence="1 2">
    <name type="scientific">Pontibacter lucknowensis</name>
    <dbReference type="NCBI Taxonomy" id="1077936"/>
    <lineage>
        <taxon>Bacteria</taxon>
        <taxon>Pseudomonadati</taxon>
        <taxon>Bacteroidota</taxon>
        <taxon>Cytophagia</taxon>
        <taxon>Cytophagales</taxon>
        <taxon>Hymenobacteraceae</taxon>
        <taxon>Pontibacter</taxon>
    </lineage>
</organism>
<proteinExistence type="predicted"/>
<dbReference type="STRING" id="1077936.SAMN05421545_3440"/>
<dbReference type="AlphaFoldDB" id="A0A1N7AMW6"/>
<evidence type="ECO:0008006" key="3">
    <source>
        <dbReference type="Google" id="ProtNLM"/>
    </source>
</evidence>
<dbReference type="OrthoDB" id="852207at2"/>